<feature type="compositionally biased region" description="Polar residues" evidence="1">
    <location>
        <begin position="178"/>
        <end position="190"/>
    </location>
</feature>
<dbReference type="PANTHER" id="PTHR43628:SF1">
    <property type="entry name" value="CHITIN SYNTHASE REGULATORY FACTOR 2-RELATED"/>
    <property type="match status" value="1"/>
</dbReference>
<dbReference type="Pfam" id="PF08238">
    <property type="entry name" value="Sel1"/>
    <property type="match status" value="8"/>
</dbReference>
<dbReference type="EMBL" id="JAPWGY010000001">
    <property type="protein sequence ID" value="MCZ4279645.1"/>
    <property type="molecule type" value="Genomic_DNA"/>
</dbReference>
<evidence type="ECO:0000313" key="3">
    <source>
        <dbReference type="Proteomes" id="UP001069802"/>
    </source>
</evidence>
<dbReference type="SMART" id="SM00671">
    <property type="entry name" value="SEL1"/>
    <property type="match status" value="7"/>
</dbReference>
<protein>
    <submittedName>
        <fullName evidence="2">Tetratricopeptide repeat protein</fullName>
    </submittedName>
</protein>
<comment type="caution">
    <text evidence="2">The sequence shown here is derived from an EMBL/GenBank/DDBJ whole genome shotgun (WGS) entry which is preliminary data.</text>
</comment>
<feature type="region of interest" description="Disordered" evidence="1">
    <location>
        <begin position="169"/>
        <end position="191"/>
    </location>
</feature>
<dbReference type="SUPFAM" id="SSF81901">
    <property type="entry name" value="HCP-like"/>
    <property type="match status" value="2"/>
</dbReference>
<proteinExistence type="predicted"/>
<reference evidence="2" key="1">
    <citation type="submission" date="2022-12" db="EMBL/GenBank/DDBJ databases">
        <title>Bacterial isolates from different developmental stages of Nematostella vectensis.</title>
        <authorList>
            <person name="Fraune S."/>
        </authorList>
    </citation>
    <scope>NUCLEOTIDE SEQUENCE</scope>
    <source>
        <strain evidence="2">G21630-S1</strain>
    </source>
</reference>
<dbReference type="InterPro" id="IPR006597">
    <property type="entry name" value="Sel1-like"/>
</dbReference>
<dbReference type="Proteomes" id="UP001069802">
    <property type="component" value="Unassembled WGS sequence"/>
</dbReference>
<gene>
    <name evidence="2" type="ORF">O4H49_02570</name>
</gene>
<organism evidence="2 3">
    <name type="scientific">Kiloniella laminariae</name>
    <dbReference type="NCBI Taxonomy" id="454162"/>
    <lineage>
        <taxon>Bacteria</taxon>
        <taxon>Pseudomonadati</taxon>
        <taxon>Pseudomonadota</taxon>
        <taxon>Alphaproteobacteria</taxon>
        <taxon>Rhodospirillales</taxon>
        <taxon>Kiloniellaceae</taxon>
        <taxon>Kiloniella</taxon>
    </lineage>
</organism>
<accession>A0ABT4LFD5</accession>
<dbReference type="RefSeq" id="WP_269421845.1">
    <property type="nucleotide sequence ID" value="NZ_JAPWGY010000001.1"/>
</dbReference>
<name>A0ABT4LFD5_9PROT</name>
<evidence type="ECO:0000256" key="1">
    <source>
        <dbReference type="SAM" id="MobiDB-lite"/>
    </source>
</evidence>
<dbReference type="InterPro" id="IPR011990">
    <property type="entry name" value="TPR-like_helical_dom_sf"/>
</dbReference>
<dbReference type="PANTHER" id="PTHR43628">
    <property type="entry name" value="ACTIVATOR OF C KINASE PROTEIN 1-RELATED"/>
    <property type="match status" value="1"/>
</dbReference>
<evidence type="ECO:0000313" key="2">
    <source>
        <dbReference type="EMBL" id="MCZ4279645.1"/>
    </source>
</evidence>
<dbReference type="Gene3D" id="1.25.40.10">
    <property type="entry name" value="Tetratricopeptide repeat domain"/>
    <property type="match status" value="2"/>
</dbReference>
<dbReference type="InterPro" id="IPR052945">
    <property type="entry name" value="Mitotic_Regulator"/>
</dbReference>
<keyword evidence="3" id="KW-1185">Reference proteome</keyword>
<sequence>MKPVLARILVLLILLLALVSGWLLLMIPDDNADAIAALERGDKKEAFALYKTAAQKGDRLAQTELGIMYNRGTGTLKNQKEAFKWLSKAAEGGQGRAQYYLAHMYSNGYGTEQDNQKALFWYQKAADKGIEAAYLPLGLMHLTGKGPDGEIEIDTAGLNGQITLELSGELSSEASPGENISTSASTNSLPASAITDPRAAFPWLKKAAELGRPEAEYLLGLLYQKGEGLPNKNSAEENMEQAVFWFERAAKSTHVDAQYALAQLFDDRGSNQENQSQAFRWYQQAANQGHPRAQYRLGTFYRDGKGTLPNDWQAATWFSNAANRGFLEAQFALGELYQSQNELGPDYTKAYMWFGIATLNGHEEALERKNTAARQLQPEARAAAEKLIADWQKNRNQPAR</sequence>